<dbReference type="AlphaFoldDB" id="A0A383EIB0"/>
<organism evidence="10">
    <name type="scientific">marine metagenome</name>
    <dbReference type="NCBI Taxonomy" id="408172"/>
    <lineage>
        <taxon>unclassified sequences</taxon>
        <taxon>metagenomes</taxon>
        <taxon>ecological metagenomes</taxon>
    </lineage>
</organism>
<evidence type="ECO:0000256" key="6">
    <source>
        <dbReference type="ARBA" id="ARBA00022723"/>
    </source>
</evidence>
<dbReference type="Gene3D" id="3.90.550.10">
    <property type="entry name" value="Spore Coat Polysaccharide Biosynthesis Protein SpsA, Chain A"/>
    <property type="match status" value="1"/>
</dbReference>
<name>A0A383EIB0_9ZZZZ</name>
<dbReference type="PANTHER" id="PTHR43532:SF1">
    <property type="entry name" value="GLUCOSE-1-PHOSPHATE THYMIDYLYLTRANSFERASE 1"/>
    <property type="match status" value="1"/>
</dbReference>
<evidence type="ECO:0000259" key="9">
    <source>
        <dbReference type="Pfam" id="PF00483"/>
    </source>
</evidence>
<evidence type="ECO:0000256" key="2">
    <source>
        <dbReference type="ARBA" id="ARBA00010480"/>
    </source>
</evidence>
<dbReference type="PANTHER" id="PTHR43532">
    <property type="entry name" value="GLUCOSE-1-PHOSPHATE THYMIDYLYLTRANSFERASE"/>
    <property type="match status" value="1"/>
</dbReference>
<gene>
    <name evidence="10" type="ORF">METZ01_LOCUS508692</name>
</gene>
<dbReference type="Pfam" id="PF00483">
    <property type="entry name" value="NTP_transferase"/>
    <property type="match status" value="1"/>
</dbReference>
<dbReference type="InterPro" id="IPR005835">
    <property type="entry name" value="NTP_transferase_dom"/>
</dbReference>
<dbReference type="InterPro" id="IPR005907">
    <property type="entry name" value="G1P_thy_trans_s"/>
</dbReference>
<evidence type="ECO:0000313" key="10">
    <source>
        <dbReference type="EMBL" id="SVE55838.1"/>
    </source>
</evidence>
<evidence type="ECO:0000256" key="3">
    <source>
        <dbReference type="ARBA" id="ARBA00012461"/>
    </source>
</evidence>
<evidence type="ECO:0000256" key="1">
    <source>
        <dbReference type="ARBA" id="ARBA00001946"/>
    </source>
</evidence>
<comment type="catalytic activity">
    <reaction evidence="8">
        <text>dTTP + alpha-D-glucose 1-phosphate + H(+) = dTDP-alpha-D-glucose + diphosphate</text>
        <dbReference type="Rhea" id="RHEA:15225"/>
        <dbReference type="ChEBI" id="CHEBI:15378"/>
        <dbReference type="ChEBI" id="CHEBI:33019"/>
        <dbReference type="ChEBI" id="CHEBI:37568"/>
        <dbReference type="ChEBI" id="CHEBI:57477"/>
        <dbReference type="ChEBI" id="CHEBI:58601"/>
        <dbReference type="EC" id="2.7.7.24"/>
    </reaction>
</comment>
<evidence type="ECO:0000256" key="4">
    <source>
        <dbReference type="ARBA" id="ARBA00022679"/>
    </source>
</evidence>
<dbReference type="GO" id="GO:0046872">
    <property type="term" value="F:metal ion binding"/>
    <property type="evidence" value="ECO:0007669"/>
    <property type="project" value="UniProtKB-KW"/>
</dbReference>
<comment type="similarity">
    <text evidence="2">Belongs to the glucose-1-phosphate thymidylyltransferase family.</text>
</comment>
<comment type="cofactor">
    <cofactor evidence="1">
        <name>Mg(2+)</name>
        <dbReference type="ChEBI" id="CHEBI:18420"/>
    </cofactor>
</comment>
<feature type="domain" description="Nucleotidyl transferase" evidence="9">
    <location>
        <begin position="2"/>
        <end position="177"/>
    </location>
</feature>
<dbReference type="SUPFAM" id="SSF53448">
    <property type="entry name" value="Nucleotide-diphospho-sugar transferases"/>
    <property type="match status" value="1"/>
</dbReference>
<dbReference type="EC" id="2.7.7.24" evidence="3"/>
<sequence>MKGIILHGGHGTRLRPLTHTGPKQLLPIANKPMSEYCVEAIRDCGISEIVIIIGGIGSNKVKEYYGDGSKFNVKITYIEQDKPKGIAHAINLCKEFIQNEKFLVFLGDNIIQKSINDISQKFESSDNDALILLCKVENPEQFGIADVKENKIVKIMEKPKNPPTNLAVTGIYFLTPKI</sequence>
<evidence type="ECO:0000256" key="8">
    <source>
        <dbReference type="ARBA" id="ARBA00049336"/>
    </source>
</evidence>
<keyword evidence="6" id="KW-0479">Metal-binding</keyword>
<dbReference type="EMBL" id="UINC01225671">
    <property type="protein sequence ID" value="SVE55838.1"/>
    <property type="molecule type" value="Genomic_DNA"/>
</dbReference>
<keyword evidence="5" id="KW-0548">Nucleotidyltransferase</keyword>
<protein>
    <recommendedName>
        <fullName evidence="3">glucose-1-phosphate thymidylyltransferase</fullName>
        <ecNumber evidence="3">2.7.7.24</ecNumber>
    </recommendedName>
</protein>
<feature type="non-terminal residue" evidence="10">
    <location>
        <position position="178"/>
    </location>
</feature>
<dbReference type="GO" id="GO:0008879">
    <property type="term" value="F:glucose-1-phosphate thymidylyltransferase activity"/>
    <property type="evidence" value="ECO:0007669"/>
    <property type="project" value="UniProtKB-EC"/>
</dbReference>
<proteinExistence type="inferred from homology"/>
<evidence type="ECO:0000256" key="7">
    <source>
        <dbReference type="ARBA" id="ARBA00022842"/>
    </source>
</evidence>
<reference evidence="10" key="1">
    <citation type="submission" date="2018-05" db="EMBL/GenBank/DDBJ databases">
        <authorList>
            <person name="Lanie J.A."/>
            <person name="Ng W.-L."/>
            <person name="Kazmierczak K.M."/>
            <person name="Andrzejewski T.M."/>
            <person name="Davidsen T.M."/>
            <person name="Wayne K.J."/>
            <person name="Tettelin H."/>
            <person name="Glass J.I."/>
            <person name="Rusch D."/>
            <person name="Podicherti R."/>
            <person name="Tsui H.-C.T."/>
            <person name="Winkler M.E."/>
        </authorList>
    </citation>
    <scope>NUCLEOTIDE SEQUENCE</scope>
</reference>
<keyword evidence="7" id="KW-0460">Magnesium</keyword>
<accession>A0A383EIB0</accession>
<evidence type="ECO:0000256" key="5">
    <source>
        <dbReference type="ARBA" id="ARBA00022695"/>
    </source>
</evidence>
<dbReference type="InterPro" id="IPR029044">
    <property type="entry name" value="Nucleotide-diphossugar_trans"/>
</dbReference>
<keyword evidence="4" id="KW-0808">Transferase</keyword>